<dbReference type="Gene3D" id="3.40.190.150">
    <property type="entry name" value="Bordetella uptake gene, domain 1"/>
    <property type="match status" value="1"/>
</dbReference>
<dbReference type="Pfam" id="PF03401">
    <property type="entry name" value="TctC"/>
    <property type="match status" value="1"/>
</dbReference>
<keyword evidence="1" id="KW-1133">Transmembrane helix</keyword>
<feature type="transmembrane region" description="Helical" evidence="1">
    <location>
        <begin position="20"/>
        <end position="40"/>
    </location>
</feature>
<dbReference type="InterPro" id="IPR005064">
    <property type="entry name" value="BUG"/>
</dbReference>
<dbReference type="PANTHER" id="PTHR42928:SF1">
    <property type="entry name" value="BLR4371 PROTEIN"/>
    <property type="match status" value="1"/>
</dbReference>
<reference evidence="2" key="1">
    <citation type="submission" date="2019-08" db="EMBL/GenBank/DDBJ databases">
        <authorList>
            <person name="Kucharzyk K."/>
            <person name="Murdoch R.W."/>
            <person name="Higgins S."/>
            <person name="Loffler F."/>
        </authorList>
    </citation>
    <scope>NUCLEOTIDE SEQUENCE</scope>
</reference>
<sequence>MGTEENRQRTIGLKQEKEYIMKKLFVVLMCVLALSGVLWAQGNAEAAKYPDRAIEFVIPGSAGGGSDILGRTITDIIQKYKLVDQTITIVNKGGGASAVSHGYVNAKTDVDYYLLTCNSANQLSMHVNKSMSPKGPFTPIANMALDDILLVSRTDGKFPDWASVEKAIKANPSSLTVGLADDLDAMALALLEEKTGTKFNPSAYFASSGEVATALLGGHMDLAILNPVECVGLVEGGRLTAIGSFAPKAMSAPFEKTPTFTALGHPDVVMQMSRSVIGPAGMSREAQLFWSDVLQKVSETQEWKVGYIQKNVLEGQYLNADDFTKFYAESEKMLLDFAKKLGIL</sequence>
<dbReference type="PIRSF" id="PIRSF017082">
    <property type="entry name" value="YflP"/>
    <property type="match status" value="1"/>
</dbReference>
<keyword evidence="1" id="KW-0472">Membrane</keyword>
<evidence type="ECO:0008006" key="3">
    <source>
        <dbReference type="Google" id="ProtNLM"/>
    </source>
</evidence>
<evidence type="ECO:0000313" key="2">
    <source>
        <dbReference type="EMBL" id="MPM04101.1"/>
    </source>
</evidence>
<dbReference type="AlphaFoldDB" id="A0A644WKL8"/>
<proteinExistence type="predicted"/>
<comment type="caution">
    <text evidence="2">The sequence shown here is derived from an EMBL/GenBank/DDBJ whole genome shotgun (WGS) entry which is preliminary data.</text>
</comment>
<accession>A0A644WKL8</accession>
<dbReference type="Gene3D" id="3.40.190.10">
    <property type="entry name" value="Periplasmic binding protein-like II"/>
    <property type="match status" value="1"/>
</dbReference>
<gene>
    <name evidence="2" type="ORF">SDC9_50371</name>
</gene>
<dbReference type="CDD" id="cd07012">
    <property type="entry name" value="PBP2_Bug_TTT"/>
    <property type="match status" value="1"/>
</dbReference>
<keyword evidence="1" id="KW-0812">Transmembrane</keyword>
<organism evidence="2">
    <name type="scientific">bioreactor metagenome</name>
    <dbReference type="NCBI Taxonomy" id="1076179"/>
    <lineage>
        <taxon>unclassified sequences</taxon>
        <taxon>metagenomes</taxon>
        <taxon>ecological metagenomes</taxon>
    </lineage>
</organism>
<dbReference type="InterPro" id="IPR042100">
    <property type="entry name" value="Bug_dom1"/>
</dbReference>
<dbReference type="EMBL" id="VSSQ01001009">
    <property type="protein sequence ID" value="MPM04101.1"/>
    <property type="molecule type" value="Genomic_DNA"/>
</dbReference>
<dbReference type="PANTHER" id="PTHR42928">
    <property type="entry name" value="TRICARBOXYLATE-BINDING PROTEIN"/>
    <property type="match status" value="1"/>
</dbReference>
<evidence type="ECO:0000256" key="1">
    <source>
        <dbReference type="SAM" id="Phobius"/>
    </source>
</evidence>
<name>A0A644WKL8_9ZZZZ</name>
<protein>
    <recommendedName>
        <fullName evidence="3">Tripartite tricarboxylate transporter substrate binding protein</fullName>
    </recommendedName>
</protein>